<sequence length="207" mass="22413">MDSLRKSFKSHGSYKHSNSSRGPSIDFDRQEQQPILFDTGEASSDDADHRRDVVVQIDGNSRQFEDSKGPGICTGPSYQFWRDDLGAGRGGSEGSSDAGRGSRGFSFPPQQTARPTSSQMPVADIGEDPPSPFTSAFIQKEKALGCEVSSDVDTEEPKKSATRTPSPTAKELRVSFQEPSADGPAVPPLRRPIPMTATDRRTPGLRL</sequence>
<feature type="compositionally biased region" description="Polar residues" evidence="1">
    <location>
        <begin position="108"/>
        <end position="120"/>
    </location>
</feature>
<gene>
    <name evidence="2" type="ORF">Taro_024400</name>
</gene>
<keyword evidence="3" id="KW-1185">Reference proteome</keyword>
<feature type="compositionally biased region" description="Basic and acidic residues" evidence="1">
    <location>
        <begin position="198"/>
        <end position="207"/>
    </location>
</feature>
<dbReference type="Proteomes" id="UP000652761">
    <property type="component" value="Unassembled WGS sequence"/>
</dbReference>
<evidence type="ECO:0000256" key="1">
    <source>
        <dbReference type="SAM" id="MobiDB-lite"/>
    </source>
</evidence>
<accession>A0A843V7B3</accession>
<evidence type="ECO:0000313" key="2">
    <source>
        <dbReference type="EMBL" id="MQL91775.1"/>
    </source>
</evidence>
<proteinExistence type="predicted"/>
<comment type="caution">
    <text evidence="2">The sequence shown here is derived from an EMBL/GenBank/DDBJ whole genome shotgun (WGS) entry which is preliminary data.</text>
</comment>
<dbReference type="EMBL" id="NMUH01001378">
    <property type="protein sequence ID" value="MQL91775.1"/>
    <property type="molecule type" value="Genomic_DNA"/>
</dbReference>
<dbReference type="AlphaFoldDB" id="A0A843V7B3"/>
<organism evidence="2 3">
    <name type="scientific">Colocasia esculenta</name>
    <name type="common">Wild taro</name>
    <name type="synonym">Arum esculentum</name>
    <dbReference type="NCBI Taxonomy" id="4460"/>
    <lineage>
        <taxon>Eukaryota</taxon>
        <taxon>Viridiplantae</taxon>
        <taxon>Streptophyta</taxon>
        <taxon>Embryophyta</taxon>
        <taxon>Tracheophyta</taxon>
        <taxon>Spermatophyta</taxon>
        <taxon>Magnoliopsida</taxon>
        <taxon>Liliopsida</taxon>
        <taxon>Araceae</taxon>
        <taxon>Aroideae</taxon>
        <taxon>Colocasieae</taxon>
        <taxon>Colocasia</taxon>
    </lineage>
</organism>
<protein>
    <submittedName>
        <fullName evidence="2">Uncharacterized protein</fullName>
    </submittedName>
</protein>
<reference evidence="2" key="1">
    <citation type="submission" date="2017-07" db="EMBL/GenBank/DDBJ databases">
        <title>Taro Niue Genome Assembly and Annotation.</title>
        <authorList>
            <person name="Atibalentja N."/>
            <person name="Keating K."/>
            <person name="Fields C.J."/>
        </authorList>
    </citation>
    <scope>NUCLEOTIDE SEQUENCE</scope>
    <source>
        <strain evidence="2">Niue_2</strain>
        <tissue evidence="2">Leaf</tissue>
    </source>
</reference>
<name>A0A843V7B3_COLES</name>
<dbReference type="OrthoDB" id="544685at2759"/>
<feature type="region of interest" description="Disordered" evidence="1">
    <location>
        <begin position="1"/>
        <end position="207"/>
    </location>
</feature>
<evidence type="ECO:0000313" key="3">
    <source>
        <dbReference type="Proteomes" id="UP000652761"/>
    </source>
</evidence>
<feature type="compositionally biased region" description="Basic residues" evidence="1">
    <location>
        <begin position="1"/>
        <end position="14"/>
    </location>
</feature>